<dbReference type="Gene3D" id="1.10.3430.10">
    <property type="entry name" value="Ammonium transporter AmtB like domains"/>
    <property type="match status" value="1"/>
</dbReference>
<evidence type="ECO:0000313" key="10">
    <source>
        <dbReference type="RefSeq" id="XP_013772848.1"/>
    </source>
</evidence>
<evidence type="ECO:0000256" key="2">
    <source>
        <dbReference type="ARBA" id="ARBA00011036"/>
    </source>
</evidence>
<keyword evidence="3 7" id="KW-0812">Transmembrane</keyword>
<evidence type="ECO:0000256" key="7">
    <source>
        <dbReference type="SAM" id="Phobius"/>
    </source>
</evidence>
<dbReference type="Proteomes" id="UP000694941">
    <property type="component" value="Unplaced"/>
</dbReference>
<dbReference type="PANTHER" id="PTHR11730:SF60">
    <property type="entry name" value="RH50, ISOFORM D"/>
    <property type="match status" value="1"/>
</dbReference>
<feature type="transmembrane region" description="Helical" evidence="7">
    <location>
        <begin position="113"/>
        <end position="132"/>
    </location>
</feature>
<sequence>MVFIGFGFLMTFLKKYGYRVLGLNILLACIAVQWGIIMQGLWHHRHGKIRVGITSLIKAEFGSTTVLISHGALLGKVNPVQLVVMTMIEITIFGCNEHLGLEIYKVTDIGGSIFLHTFGAYFGLAVSFVIYWKKLQDPSKDQTMGHSDVFAVIGTIILWIFWPSFNSALGLGDDRHRAVINTYLSLTSCTITSFALASIVDEKDKLNMIHLQNAAIAGGVAIGTSANLMTQPYGAMIIGCLAGVFSVLGYRFLTPFLAKCCRIHDTCGVNNVHGMPGIYGALVSAIIASLASEDTYGYNLYEIFGYMSPPAHSSKHEDIQNNMIEIKPGQGRTASLQATYQLIALATTLAVAIGGGIATGLILKLPFLDSSKEDGQFLEESEEEGHYLPPCSSHREDDTKV</sequence>
<dbReference type="InterPro" id="IPR024041">
    <property type="entry name" value="NH4_transpt_AmtB-like_dom"/>
</dbReference>
<evidence type="ECO:0000313" key="9">
    <source>
        <dbReference type="Proteomes" id="UP000694941"/>
    </source>
</evidence>
<feature type="transmembrane region" description="Helical" evidence="7">
    <location>
        <begin position="182"/>
        <end position="199"/>
    </location>
</feature>
<keyword evidence="9" id="KW-1185">Reference proteome</keyword>
<dbReference type="InterPro" id="IPR002229">
    <property type="entry name" value="RhesusRHD"/>
</dbReference>
<dbReference type="GeneID" id="106457947"/>
<evidence type="ECO:0000256" key="4">
    <source>
        <dbReference type="ARBA" id="ARBA00022989"/>
    </source>
</evidence>
<evidence type="ECO:0000256" key="1">
    <source>
        <dbReference type="ARBA" id="ARBA00004141"/>
    </source>
</evidence>
<feature type="transmembrane region" description="Helical" evidence="7">
    <location>
        <begin position="211"/>
        <end position="229"/>
    </location>
</feature>
<name>A0ABM1B1F4_LIMPO</name>
<protein>
    <submittedName>
        <fullName evidence="10">Ammonium transporter Rh type B-like</fullName>
    </submittedName>
</protein>
<reference evidence="10" key="1">
    <citation type="submission" date="2025-08" db="UniProtKB">
        <authorList>
            <consortium name="RefSeq"/>
        </authorList>
    </citation>
    <scope>IDENTIFICATION</scope>
    <source>
        <tissue evidence="10">Muscle</tissue>
    </source>
</reference>
<feature type="transmembrane region" description="Helical" evidence="7">
    <location>
        <begin position="235"/>
        <end position="253"/>
    </location>
</feature>
<keyword evidence="4 7" id="KW-1133">Transmembrane helix</keyword>
<feature type="transmembrane region" description="Helical" evidence="7">
    <location>
        <begin position="21"/>
        <end position="42"/>
    </location>
</feature>
<dbReference type="SUPFAM" id="SSF111352">
    <property type="entry name" value="Ammonium transporter"/>
    <property type="match status" value="1"/>
</dbReference>
<dbReference type="Pfam" id="PF00909">
    <property type="entry name" value="Ammonium_transp"/>
    <property type="match status" value="1"/>
</dbReference>
<dbReference type="PRINTS" id="PR00342">
    <property type="entry name" value="RHESUSRHD"/>
</dbReference>
<gene>
    <name evidence="10" type="primary">LOC106457947</name>
</gene>
<feature type="transmembrane region" description="Helical" evidence="7">
    <location>
        <begin position="342"/>
        <end position="363"/>
    </location>
</feature>
<comment type="subcellular location">
    <subcellularLocation>
        <location evidence="1">Membrane</location>
        <topology evidence="1">Multi-pass membrane protein</topology>
    </subcellularLocation>
</comment>
<dbReference type="PANTHER" id="PTHR11730">
    <property type="entry name" value="AMMONIUM TRANSPORTER"/>
    <property type="match status" value="1"/>
</dbReference>
<feature type="region of interest" description="Disordered" evidence="6">
    <location>
        <begin position="375"/>
        <end position="401"/>
    </location>
</feature>
<evidence type="ECO:0000256" key="6">
    <source>
        <dbReference type="SAM" id="MobiDB-lite"/>
    </source>
</evidence>
<keyword evidence="5 7" id="KW-0472">Membrane</keyword>
<dbReference type="RefSeq" id="XP_013772848.1">
    <property type="nucleotide sequence ID" value="XM_013917394.2"/>
</dbReference>
<proteinExistence type="inferred from homology"/>
<dbReference type="InterPro" id="IPR029020">
    <property type="entry name" value="Ammonium/urea_transptr"/>
</dbReference>
<organism evidence="9 10">
    <name type="scientific">Limulus polyphemus</name>
    <name type="common">Atlantic horseshoe crab</name>
    <dbReference type="NCBI Taxonomy" id="6850"/>
    <lineage>
        <taxon>Eukaryota</taxon>
        <taxon>Metazoa</taxon>
        <taxon>Ecdysozoa</taxon>
        <taxon>Arthropoda</taxon>
        <taxon>Chelicerata</taxon>
        <taxon>Merostomata</taxon>
        <taxon>Xiphosura</taxon>
        <taxon>Limulidae</taxon>
        <taxon>Limulus</taxon>
    </lineage>
</organism>
<feature type="domain" description="Ammonium transporter AmtB-like" evidence="8">
    <location>
        <begin position="1"/>
        <end position="367"/>
    </location>
</feature>
<evidence type="ECO:0000256" key="3">
    <source>
        <dbReference type="ARBA" id="ARBA00022692"/>
    </source>
</evidence>
<evidence type="ECO:0000259" key="8">
    <source>
        <dbReference type="Pfam" id="PF00909"/>
    </source>
</evidence>
<accession>A0ABM1B1F4</accession>
<comment type="similarity">
    <text evidence="2">Belongs to the ammonium transporter (TC 2.A.49) family. Rh subfamily.</text>
</comment>
<feature type="transmembrane region" description="Helical" evidence="7">
    <location>
        <begin position="144"/>
        <end position="162"/>
    </location>
</feature>
<evidence type="ECO:0000256" key="5">
    <source>
        <dbReference type="ARBA" id="ARBA00023136"/>
    </source>
</evidence>